<dbReference type="AlphaFoldDB" id="A0A0D0J1B7"/>
<evidence type="ECO:0000313" key="11">
    <source>
        <dbReference type="Proteomes" id="UP000032068"/>
    </source>
</evidence>
<evidence type="ECO:0000256" key="5">
    <source>
        <dbReference type="ARBA" id="ARBA00022989"/>
    </source>
</evidence>
<evidence type="ECO:0000313" key="10">
    <source>
        <dbReference type="EMBL" id="KIP89063.1"/>
    </source>
</evidence>
<accession>A0A0D0J1B7</accession>
<organism evidence="10 11">
    <name type="scientific">Pseudomonas fulva</name>
    <dbReference type="NCBI Taxonomy" id="47880"/>
    <lineage>
        <taxon>Bacteria</taxon>
        <taxon>Pseudomonadati</taxon>
        <taxon>Pseudomonadota</taxon>
        <taxon>Gammaproteobacteria</taxon>
        <taxon>Pseudomonadales</taxon>
        <taxon>Pseudomonadaceae</taxon>
        <taxon>Pseudomonas</taxon>
    </lineage>
</organism>
<feature type="transmembrane region" description="Helical" evidence="8">
    <location>
        <begin position="301"/>
        <end position="323"/>
    </location>
</feature>
<proteinExistence type="inferred from homology"/>
<dbReference type="RefSeq" id="WP_042556448.1">
    <property type="nucleotide sequence ID" value="NZ_JXQW01000111.1"/>
</dbReference>
<keyword evidence="5 8" id="KW-1133">Transmembrane helix</keyword>
<dbReference type="GO" id="GO:0005886">
    <property type="term" value="C:plasma membrane"/>
    <property type="evidence" value="ECO:0007669"/>
    <property type="project" value="UniProtKB-SubCell"/>
</dbReference>
<dbReference type="PROSITE" id="PS50928">
    <property type="entry name" value="ABC_TM1"/>
    <property type="match status" value="1"/>
</dbReference>
<dbReference type="OrthoDB" id="9805855at2"/>
<evidence type="ECO:0000256" key="6">
    <source>
        <dbReference type="ARBA" id="ARBA00023136"/>
    </source>
</evidence>
<dbReference type="SUPFAM" id="SSF161098">
    <property type="entry name" value="MetI-like"/>
    <property type="match status" value="1"/>
</dbReference>
<keyword evidence="6 8" id="KW-0472">Membrane</keyword>
<dbReference type="InterPro" id="IPR035906">
    <property type="entry name" value="MetI-like_sf"/>
</dbReference>
<gene>
    <name evidence="10" type="ORF">RU08_24235</name>
</gene>
<dbReference type="Proteomes" id="UP000032068">
    <property type="component" value="Unassembled WGS sequence"/>
</dbReference>
<evidence type="ECO:0000256" key="4">
    <source>
        <dbReference type="ARBA" id="ARBA00022692"/>
    </source>
</evidence>
<evidence type="ECO:0000259" key="9">
    <source>
        <dbReference type="PROSITE" id="PS50928"/>
    </source>
</evidence>
<evidence type="ECO:0000256" key="1">
    <source>
        <dbReference type="ARBA" id="ARBA00004651"/>
    </source>
</evidence>
<dbReference type="InterPro" id="IPR000515">
    <property type="entry name" value="MetI-like"/>
</dbReference>
<feature type="transmembrane region" description="Helical" evidence="8">
    <location>
        <begin position="123"/>
        <end position="144"/>
    </location>
</feature>
<feature type="transmembrane region" description="Helical" evidence="8">
    <location>
        <begin position="242"/>
        <end position="268"/>
    </location>
</feature>
<evidence type="ECO:0000256" key="2">
    <source>
        <dbReference type="ARBA" id="ARBA00022448"/>
    </source>
</evidence>
<dbReference type="EMBL" id="JXQW01000111">
    <property type="protein sequence ID" value="KIP89063.1"/>
    <property type="molecule type" value="Genomic_DNA"/>
</dbReference>
<dbReference type="CDD" id="cd06261">
    <property type="entry name" value="TM_PBP2"/>
    <property type="match status" value="1"/>
</dbReference>
<dbReference type="PANTHER" id="PTHR43163:SF6">
    <property type="entry name" value="DIPEPTIDE TRANSPORT SYSTEM PERMEASE PROTEIN DPPB-RELATED"/>
    <property type="match status" value="1"/>
</dbReference>
<dbReference type="Pfam" id="PF00528">
    <property type="entry name" value="BPD_transp_1"/>
    <property type="match status" value="1"/>
</dbReference>
<comment type="caution">
    <text evidence="10">The sequence shown here is derived from an EMBL/GenBank/DDBJ whole genome shotgun (WGS) entry which is preliminary data.</text>
</comment>
<keyword evidence="4 8" id="KW-0812">Transmembrane</keyword>
<sequence>MIASTFWNLSAATRRRVLAQGYGLLARLGQALFVLWAAFTLSFVILYALPSDPVTIMLSQSGEMSAADQAQIDALKARYHLDEPLPVQYAIALWQALQLDLGISIQSGKAVTLTLWQALPGTAALTAAALLLAIPAGVGLALLASLVRNPRGQETLLALPSVAVSLPTFWVGLLLLQGLSFRIHLFPAMGNQGLASLVLPAMTLAIPTAAVIAQVLSRSIAGVIRQPFVSALRSKGVSRRRVLFGHVLHNASIPLLTLAGGIIGNLLAGAVVTETVFSRDGIGRLAQGAVASQDIPMVQGVVLLAALIYILVNLLVDLLYPLLDPRINLRRTP</sequence>
<protein>
    <submittedName>
        <fullName evidence="10">Peptide ABC transporter permease</fullName>
    </submittedName>
</protein>
<feature type="transmembrane region" description="Helical" evidence="8">
    <location>
        <begin position="197"/>
        <end position="221"/>
    </location>
</feature>
<feature type="transmembrane region" description="Helical" evidence="8">
    <location>
        <begin position="156"/>
        <end position="177"/>
    </location>
</feature>
<evidence type="ECO:0000256" key="7">
    <source>
        <dbReference type="ARBA" id="ARBA00024202"/>
    </source>
</evidence>
<name>A0A0D0J1B7_9PSED</name>
<reference evidence="10 11" key="1">
    <citation type="submission" date="2014-12" db="EMBL/GenBank/DDBJ databases">
        <title>16Stimator: statistical estimation of ribosomal gene copy numbers from draft genome assemblies.</title>
        <authorList>
            <person name="Perisin M.A."/>
            <person name="Vetter M."/>
            <person name="Gilbert J.A."/>
            <person name="Bergelson J."/>
        </authorList>
    </citation>
    <scope>NUCLEOTIDE SEQUENCE [LARGE SCALE GENOMIC DNA]</scope>
    <source>
        <strain evidence="10 11">MEJ086</strain>
    </source>
</reference>
<dbReference type="PANTHER" id="PTHR43163">
    <property type="entry name" value="DIPEPTIDE TRANSPORT SYSTEM PERMEASE PROTEIN DPPB-RELATED"/>
    <property type="match status" value="1"/>
</dbReference>
<evidence type="ECO:0000256" key="3">
    <source>
        <dbReference type="ARBA" id="ARBA00022475"/>
    </source>
</evidence>
<comment type="similarity">
    <text evidence="7">Belongs to the binding-protein-dependent transport system permease family. OppBC subfamily.</text>
</comment>
<feature type="domain" description="ABC transmembrane type-1" evidence="9">
    <location>
        <begin position="119"/>
        <end position="320"/>
    </location>
</feature>
<keyword evidence="2 8" id="KW-0813">Transport</keyword>
<dbReference type="GO" id="GO:0055085">
    <property type="term" value="P:transmembrane transport"/>
    <property type="evidence" value="ECO:0007669"/>
    <property type="project" value="InterPro"/>
</dbReference>
<keyword evidence="3" id="KW-1003">Cell membrane</keyword>
<comment type="subcellular location">
    <subcellularLocation>
        <location evidence="1 8">Cell membrane</location>
        <topology evidence="1 8">Multi-pass membrane protein</topology>
    </subcellularLocation>
</comment>
<dbReference type="Gene3D" id="1.10.3720.10">
    <property type="entry name" value="MetI-like"/>
    <property type="match status" value="1"/>
</dbReference>
<feature type="transmembrane region" description="Helical" evidence="8">
    <location>
        <begin position="24"/>
        <end position="49"/>
    </location>
</feature>
<evidence type="ECO:0000256" key="8">
    <source>
        <dbReference type="RuleBase" id="RU363032"/>
    </source>
</evidence>